<feature type="region of interest" description="Disordered" evidence="1">
    <location>
        <begin position="1"/>
        <end position="33"/>
    </location>
</feature>
<keyword evidence="3" id="KW-1185">Reference proteome</keyword>
<feature type="compositionally biased region" description="Gly residues" evidence="1">
    <location>
        <begin position="188"/>
        <end position="202"/>
    </location>
</feature>
<organism evidence="2 3">
    <name type="scientific">Portunus trituberculatus</name>
    <name type="common">Swimming crab</name>
    <name type="synonym">Neptunus trituberculatus</name>
    <dbReference type="NCBI Taxonomy" id="210409"/>
    <lineage>
        <taxon>Eukaryota</taxon>
        <taxon>Metazoa</taxon>
        <taxon>Ecdysozoa</taxon>
        <taxon>Arthropoda</taxon>
        <taxon>Crustacea</taxon>
        <taxon>Multicrustacea</taxon>
        <taxon>Malacostraca</taxon>
        <taxon>Eumalacostraca</taxon>
        <taxon>Eucarida</taxon>
        <taxon>Decapoda</taxon>
        <taxon>Pleocyemata</taxon>
        <taxon>Brachyura</taxon>
        <taxon>Eubrachyura</taxon>
        <taxon>Portunoidea</taxon>
        <taxon>Portunidae</taxon>
        <taxon>Portuninae</taxon>
        <taxon>Portunus</taxon>
    </lineage>
</organism>
<dbReference type="Proteomes" id="UP000324222">
    <property type="component" value="Unassembled WGS sequence"/>
</dbReference>
<evidence type="ECO:0000313" key="2">
    <source>
        <dbReference type="EMBL" id="MPC36035.1"/>
    </source>
</evidence>
<comment type="caution">
    <text evidence="2">The sequence shown here is derived from an EMBL/GenBank/DDBJ whole genome shotgun (WGS) entry which is preliminary data.</text>
</comment>
<feature type="region of interest" description="Disordered" evidence="1">
    <location>
        <begin position="172"/>
        <end position="203"/>
    </location>
</feature>
<evidence type="ECO:0000256" key="1">
    <source>
        <dbReference type="SAM" id="MobiDB-lite"/>
    </source>
</evidence>
<sequence>MQKEEELEVEAMMDVKKQGEEGQEEEEGKEKTMSLHRRVASSQSASHAALKRSQHNFSRCTSDQFTTTPLLVTSAVTSSHKCLGLRCECICGTNKQGGLPLSRSITAHSHNRYPAPTRYPQRPPHQSRVTLQWSSQQASLYHTSRLAIDTTAIHNRQRELSSSIAAVMVIEQTGQGGRGRERRPSNSGQGGYGEEVRVGGGSNATPLTLSSLSLFTRQLGIQQRIKSLSTGSETAK</sequence>
<gene>
    <name evidence="2" type="ORF">E2C01_029479</name>
</gene>
<dbReference type="AlphaFoldDB" id="A0A5B7ERK2"/>
<reference evidence="2 3" key="1">
    <citation type="submission" date="2019-05" db="EMBL/GenBank/DDBJ databases">
        <title>Another draft genome of Portunus trituberculatus and its Hox gene families provides insights of decapod evolution.</title>
        <authorList>
            <person name="Jeong J.-H."/>
            <person name="Song I."/>
            <person name="Kim S."/>
            <person name="Choi T."/>
            <person name="Kim D."/>
            <person name="Ryu S."/>
            <person name="Kim W."/>
        </authorList>
    </citation>
    <scope>NUCLEOTIDE SEQUENCE [LARGE SCALE GENOMIC DNA]</scope>
    <source>
        <tissue evidence="2">Muscle</tissue>
    </source>
</reference>
<accession>A0A5B7ERK2</accession>
<protein>
    <submittedName>
        <fullName evidence="2">Uncharacterized protein</fullName>
    </submittedName>
</protein>
<dbReference type="EMBL" id="VSRR010003412">
    <property type="protein sequence ID" value="MPC36035.1"/>
    <property type="molecule type" value="Genomic_DNA"/>
</dbReference>
<name>A0A5B7ERK2_PORTR</name>
<evidence type="ECO:0000313" key="3">
    <source>
        <dbReference type="Proteomes" id="UP000324222"/>
    </source>
</evidence>
<proteinExistence type="predicted"/>
<feature type="compositionally biased region" description="Acidic residues" evidence="1">
    <location>
        <begin position="1"/>
        <end position="11"/>
    </location>
</feature>